<feature type="non-terminal residue" evidence="2">
    <location>
        <position position="51"/>
    </location>
</feature>
<evidence type="ECO:0000313" key="3">
    <source>
        <dbReference type="Proteomes" id="UP000748756"/>
    </source>
</evidence>
<evidence type="ECO:0000256" key="1">
    <source>
        <dbReference type="SAM" id="MobiDB-lite"/>
    </source>
</evidence>
<sequence length="51" mass="5577">SIACPSEQGIRREINSSSPLSPRSPRSPSCLWDCLLRPAHTTSLSWTLPAN</sequence>
<accession>A0A9P5R7E0</accession>
<keyword evidence="3" id="KW-1185">Reference proteome</keyword>
<feature type="non-terminal residue" evidence="2">
    <location>
        <position position="1"/>
    </location>
</feature>
<reference evidence="2" key="1">
    <citation type="journal article" date="2020" name="Fungal Divers.">
        <title>Resolving the Mortierellaceae phylogeny through synthesis of multi-gene phylogenetics and phylogenomics.</title>
        <authorList>
            <person name="Vandepol N."/>
            <person name="Liber J."/>
            <person name="Desiro A."/>
            <person name="Na H."/>
            <person name="Kennedy M."/>
            <person name="Barry K."/>
            <person name="Grigoriev I.V."/>
            <person name="Miller A.N."/>
            <person name="O'Donnell K."/>
            <person name="Stajich J.E."/>
            <person name="Bonito G."/>
        </authorList>
    </citation>
    <scope>NUCLEOTIDE SEQUENCE</scope>
    <source>
        <strain evidence="2">NRRL 6426</strain>
    </source>
</reference>
<proteinExistence type="predicted"/>
<evidence type="ECO:0000313" key="2">
    <source>
        <dbReference type="EMBL" id="KAF9124318.1"/>
    </source>
</evidence>
<organism evidence="2 3">
    <name type="scientific">Linnemannia schmuckeri</name>
    <dbReference type="NCBI Taxonomy" id="64567"/>
    <lineage>
        <taxon>Eukaryota</taxon>
        <taxon>Fungi</taxon>
        <taxon>Fungi incertae sedis</taxon>
        <taxon>Mucoromycota</taxon>
        <taxon>Mortierellomycotina</taxon>
        <taxon>Mortierellomycetes</taxon>
        <taxon>Mortierellales</taxon>
        <taxon>Mortierellaceae</taxon>
        <taxon>Linnemannia</taxon>
    </lineage>
</organism>
<name>A0A9P5R7E0_9FUNG</name>
<dbReference type="EMBL" id="JAAAUQ010002373">
    <property type="protein sequence ID" value="KAF9124318.1"/>
    <property type="molecule type" value="Genomic_DNA"/>
</dbReference>
<dbReference type="AlphaFoldDB" id="A0A9P5R7E0"/>
<dbReference type="Proteomes" id="UP000748756">
    <property type="component" value="Unassembled WGS sequence"/>
</dbReference>
<feature type="region of interest" description="Disordered" evidence="1">
    <location>
        <begin position="1"/>
        <end position="27"/>
    </location>
</feature>
<feature type="compositionally biased region" description="Low complexity" evidence="1">
    <location>
        <begin position="16"/>
        <end position="27"/>
    </location>
</feature>
<comment type="caution">
    <text evidence="2">The sequence shown here is derived from an EMBL/GenBank/DDBJ whole genome shotgun (WGS) entry which is preliminary data.</text>
</comment>
<gene>
    <name evidence="2" type="ORF">BG015_005113</name>
</gene>
<protein>
    <submittedName>
        <fullName evidence="2">Uncharacterized protein</fullName>
    </submittedName>
</protein>